<evidence type="ECO:0000259" key="2">
    <source>
        <dbReference type="Pfam" id="PF00174"/>
    </source>
</evidence>
<accession>A0A6J4K4I2</accession>
<feature type="transmembrane region" description="Helical" evidence="1">
    <location>
        <begin position="30"/>
        <end position="49"/>
    </location>
</feature>
<keyword evidence="1" id="KW-1133">Transmembrane helix</keyword>
<protein>
    <recommendedName>
        <fullName evidence="2">Oxidoreductase molybdopterin-binding domain-containing protein</fullName>
    </recommendedName>
</protein>
<organism evidence="3">
    <name type="scientific">uncultured Friedmanniella sp</name>
    <dbReference type="NCBI Taxonomy" id="335381"/>
    <lineage>
        <taxon>Bacteria</taxon>
        <taxon>Bacillati</taxon>
        <taxon>Actinomycetota</taxon>
        <taxon>Actinomycetes</taxon>
        <taxon>Propionibacteriales</taxon>
        <taxon>Nocardioidaceae</taxon>
        <taxon>Friedmanniella</taxon>
        <taxon>environmental samples</taxon>
    </lineage>
</organism>
<keyword evidence="1" id="KW-0472">Membrane</keyword>
<dbReference type="InterPro" id="IPR036374">
    <property type="entry name" value="OxRdtase_Mopterin-bd_sf"/>
</dbReference>
<reference evidence="3" key="1">
    <citation type="submission" date="2020-02" db="EMBL/GenBank/DDBJ databases">
        <authorList>
            <person name="Meier V. D."/>
        </authorList>
    </citation>
    <scope>NUCLEOTIDE SEQUENCE</scope>
    <source>
        <strain evidence="3">AVDCRST_MAG48</strain>
    </source>
</reference>
<gene>
    <name evidence="3" type="ORF">AVDCRST_MAG48-937</name>
</gene>
<evidence type="ECO:0000256" key="1">
    <source>
        <dbReference type="SAM" id="Phobius"/>
    </source>
</evidence>
<evidence type="ECO:0000313" key="3">
    <source>
        <dbReference type="EMBL" id="CAA9295797.1"/>
    </source>
</evidence>
<name>A0A6J4K4I2_9ACTN</name>
<dbReference type="InterPro" id="IPR000572">
    <property type="entry name" value="OxRdtase_Mopterin-bd_dom"/>
</dbReference>
<dbReference type="AlphaFoldDB" id="A0A6J4K4I2"/>
<keyword evidence="1" id="KW-0812">Transmembrane</keyword>
<proteinExistence type="predicted"/>
<dbReference type="Gene3D" id="3.90.420.10">
    <property type="entry name" value="Oxidoreductase, molybdopterin-binding domain"/>
    <property type="match status" value="1"/>
</dbReference>
<sequence>MAGRPLTTGDAVAGRRGPWRPLRRAGRRTNLGLGLLLLGALASGLLLFAAGTPVPATAARVAHGITGLGVLVLAPWKTVVVLRAARVHSASLALLGLLAVCLVSGVVQVLGGYGRILGVSPIQVHVGSAVGLLGFGVVHVVRHRPLRLSRGDASRRRLLVTGAFGLAAGTTWVVAELADRRLSRGAAARIATGSHRLAADQIPATTWLFDRVPALDTRPRVRVEGRAVGIAELARRAGPVAARLDCTSGWYADATWTAVSLADLLDPDRRAAARSVVVTSVTGYRRRFPADEADRLWLATELEGRPLTRGGGAPVRLVAPGRRGFWWVKWVASVELDDRSPAAQPPFPLQ</sequence>
<feature type="domain" description="Oxidoreductase molybdopterin-binding" evidence="2">
    <location>
        <begin position="244"/>
        <end position="340"/>
    </location>
</feature>
<feature type="transmembrane region" description="Helical" evidence="1">
    <location>
        <begin position="116"/>
        <end position="138"/>
    </location>
</feature>
<feature type="transmembrane region" description="Helical" evidence="1">
    <location>
        <begin position="61"/>
        <end position="80"/>
    </location>
</feature>
<dbReference type="EMBL" id="CADCTS010000134">
    <property type="protein sequence ID" value="CAA9295797.1"/>
    <property type="molecule type" value="Genomic_DNA"/>
</dbReference>
<feature type="transmembrane region" description="Helical" evidence="1">
    <location>
        <begin position="158"/>
        <end position="175"/>
    </location>
</feature>
<dbReference type="SUPFAM" id="SSF56524">
    <property type="entry name" value="Oxidoreductase molybdopterin-binding domain"/>
    <property type="match status" value="1"/>
</dbReference>
<feature type="transmembrane region" description="Helical" evidence="1">
    <location>
        <begin position="92"/>
        <end position="110"/>
    </location>
</feature>
<dbReference type="Pfam" id="PF00174">
    <property type="entry name" value="Oxidored_molyb"/>
    <property type="match status" value="1"/>
</dbReference>